<evidence type="ECO:0000256" key="1">
    <source>
        <dbReference type="SAM" id="SignalP"/>
    </source>
</evidence>
<dbReference type="Proteomes" id="UP001199816">
    <property type="component" value="Unassembled WGS sequence"/>
</dbReference>
<dbReference type="Pfam" id="PF22252">
    <property type="entry name" value="PNGase_F-II_N"/>
    <property type="match status" value="1"/>
</dbReference>
<reference evidence="2 3" key="1">
    <citation type="submission" date="2021-11" db="EMBL/GenBank/DDBJ databases">
        <title>Genomic of Niabella pedocola.</title>
        <authorList>
            <person name="Wu T."/>
        </authorList>
    </citation>
    <scope>NUCLEOTIDE SEQUENCE [LARGE SCALE GENOMIC DNA]</scope>
    <source>
        <strain evidence="2 3">JCM 31011</strain>
    </source>
</reference>
<feature type="chain" id="PRO_5045915269" evidence="1">
    <location>
        <begin position="21"/>
        <end position="260"/>
    </location>
</feature>
<gene>
    <name evidence="2" type="ORF">LQ567_12870</name>
</gene>
<dbReference type="NCBIfam" id="TIGR01200">
    <property type="entry name" value="GLPGLI"/>
    <property type="match status" value="1"/>
</dbReference>
<organism evidence="2 3">
    <name type="scientific">Niabella pedocola</name>
    <dbReference type="NCBI Taxonomy" id="1752077"/>
    <lineage>
        <taxon>Bacteria</taxon>
        <taxon>Pseudomonadati</taxon>
        <taxon>Bacteroidota</taxon>
        <taxon>Chitinophagia</taxon>
        <taxon>Chitinophagales</taxon>
        <taxon>Chitinophagaceae</taxon>
        <taxon>Niabella</taxon>
    </lineage>
</organism>
<evidence type="ECO:0000313" key="3">
    <source>
        <dbReference type="Proteomes" id="UP001199816"/>
    </source>
</evidence>
<dbReference type="RefSeq" id="WP_231004922.1">
    <property type="nucleotide sequence ID" value="NZ_JAJNEC010000005.1"/>
</dbReference>
<proteinExistence type="predicted"/>
<name>A0ABS8PRG7_9BACT</name>
<sequence>MKRIYLALLLIIAAQGTVRAQYAAFVNSGRITFERNVNTFAAMQIFLKETKQVPEDQLSSTMQQYRSRAPQFWADSFELYFDKTHTLYQPQNPDIDFSKTFAIPVAYKNQVYSNFETKEVQTIKQAFEKSFFIKDSLKNIKWKLTDETREIAGYQCHRANALFFDSIYVVAFYTDEILTKGGPESFNGLPGMILGIAIPHQHITIFAKTVTGTDTAPDKWKLPVQGKNTLVNNKEFNTTTAKMLKQFGLTSPWVQFFMDL</sequence>
<keyword evidence="1" id="KW-0732">Signal</keyword>
<feature type="signal peptide" evidence="1">
    <location>
        <begin position="1"/>
        <end position="20"/>
    </location>
</feature>
<accession>A0ABS8PRG7</accession>
<dbReference type="EMBL" id="JAJNEC010000005">
    <property type="protein sequence ID" value="MCD2423661.1"/>
    <property type="molecule type" value="Genomic_DNA"/>
</dbReference>
<evidence type="ECO:0000313" key="2">
    <source>
        <dbReference type="EMBL" id="MCD2423661.1"/>
    </source>
</evidence>
<protein>
    <submittedName>
        <fullName evidence="2">GLPGLI family protein</fullName>
    </submittedName>
</protein>
<keyword evidence="3" id="KW-1185">Reference proteome</keyword>
<dbReference type="InterPro" id="IPR005901">
    <property type="entry name" value="GLPGLI"/>
</dbReference>
<comment type="caution">
    <text evidence="2">The sequence shown here is derived from an EMBL/GenBank/DDBJ whole genome shotgun (WGS) entry which is preliminary data.</text>
</comment>